<dbReference type="InterPro" id="IPR006059">
    <property type="entry name" value="SBP"/>
</dbReference>
<dbReference type="PANTHER" id="PTHR43649">
    <property type="entry name" value="ARABINOSE-BINDING PROTEIN-RELATED"/>
    <property type="match status" value="1"/>
</dbReference>
<dbReference type="GO" id="GO:0042597">
    <property type="term" value="C:periplasmic space"/>
    <property type="evidence" value="ECO:0007669"/>
    <property type="project" value="UniProtKB-SubCell"/>
</dbReference>
<dbReference type="OrthoDB" id="9804061at2"/>
<evidence type="ECO:0000313" key="4">
    <source>
        <dbReference type="Proteomes" id="UP000294980"/>
    </source>
</evidence>
<evidence type="ECO:0000256" key="2">
    <source>
        <dbReference type="ARBA" id="ARBA00008520"/>
    </source>
</evidence>
<dbReference type="Gene3D" id="3.40.190.10">
    <property type="entry name" value="Periplasmic binding protein-like II"/>
    <property type="match status" value="1"/>
</dbReference>
<organism evidence="3 4">
    <name type="scientific">Chromatocurvus halotolerans</name>
    <dbReference type="NCBI Taxonomy" id="1132028"/>
    <lineage>
        <taxon>Bacteria</taxon>
        <taxon>Pseudomonadati</taxon>
        <taxon>Pseudomonadota</taxon>
        <taxon>Gammaproteobacteria</taxon>
        <taxon>Cellvibrionales</taxon>
        <taxon>Halieaceae</taxon>
        <taxon>Chromatocurvus</taxon>
    </lineage>
</organism>
<gene>
    <name evidence="3" type="ORF">EV688_10317</name>
</gene>
<keyword evidence="3" id="KW-0813">Transport</keyword>
<evidence type="ECO:0000313" key="3">
    <source>
        <dbReference type="EMBL" id="TCO77004.1"/>
    </source>
</evidence>
<comment type="similarity">
    <text evidence="2">Belongs to the bacterial solute-binding protein 1 family.</text>
</comment>
<dbReference type="InterPro" id="IPR006311">
    <property type="entry name" value="TAT_signal"/>
</dbReference>
<protein>
    <submittedName>
        <fullName evidence="3">Multiple sugar transport system substrate-binding protein</fullName>
    </submittedName>
</protein>
<dbReference type="Proteomes" id="UP000294980">
    <property type="component" value="Unassembled WGS sequence"/>
</dbReference>
<sequence>MHNHHDIGGAHSRRTLLKALVAGAAIGSLPLRTRAQRAELRWWTPQGAPAQLDAYRFQIAAFEALHPGVTVVLEPLSDEGYAPQLAAAFSSGQVPDVVTHLPSFSVQSYYAKGLVEPFDDVIEAIGPDDFYPGANDVFRAADGRHVACGIGNSAVNILWLRTDIMQRVGLERAPETWDEFRDALQKLQGRGIYGTALPYGRNTATSLVFIGFIHGAGGQVFTPDLEVAIDSEATRNALEFYREIRDFSPIGATNYSWGEGLTAFVSGATATGLYTGRVLANVNDQNPRLSDHITCALWPTMTRDIPPWTFNDFPSVFIPAQSGNKDLARRLAAFLFEPEGYIRQLHAAPGHVLPVLQSIGEDPRYRDNAIIRKYRKETDLMAQAAANGFNLGYESSAHRSNEKAGEVIASGAIADMVQRVVLNRENVDRVLADTTRAIAAVMAR</sequence>
<proteinExistence type="inferred from homology"/>
<dbReference type="RefSeq" id="WP_117317490.1">
    <property type="nucleotide sequence ID" value="NZ_QQSW01000008.1"/>
</dbReference>
<comment type="caution">
    <text evidence="3">The sequence shown here is derived from an EMBL/GenBank/DDBJ whole genome shotgun (WGS) entry which is preliminary data.</text>
</comment>
<dbReference type="PANTHER" id="PTHR43649:SF12">
    <property type="entry name" value="DIACETYLCHITOBIOSE BINDING PROTEIN DASA"/>
    <property type="match status" value="1"/>
</dbReference>
<dbReference type="InterPro" id="IPR050490">
    <property type="entry name" value="Bact_solute-bd_prot1"/>
</dbReference>
<dbReference type="Pfam" id="PF01547">
    <property type="entry name" value="SBP_bac_1"/>
    <property type="match status" value="1"/>
</dbReference>
<keyword evidence="4" id="KW-1185">Reference proteome</keyword>
<keyword evidence="3" id="KW-0762">Sugar transport</keyword>
<dbReference type="EMBL" id="SLWX01000003">
    <property type="protein sequence ID" value="TCO77004.1"/>
    <property type="molecule type" value="Genomic_DNA"/>
</dbReference>
<evidence type="ECO:0000256" key="1">
    <source>
        <dbReference type="ARBA" id="ARBA00004418"/>
    </source>
</evidence>
<reference evidence="3 4" key="1">
    <citation type="submission" date="2019-03" db="EMBL/GenBank/DDBJ databases">
        <title>Genomic Encyclopedia of Type Strains, Phase IV (KMG-IV): sequencing the most valuable type-strain genomes for metagenomic binning, comparative biology and taxonomic classification.</title>
        <authorList>
            <person name="Goeker M."/>
        </authorList>
    </citation>
    <scope>NUCLEOTIDE SEQUENCE [LARGE SCALE GENOMIC DNA]</scope>
    <source>
        <strain evidence="3 4">DSM 23344</strain>
    </source>
</reference>
<dbReference type="PROSITE" id="PS51318">
    <property type="entry name" value="TAT"/>
    <property type="match status" value="1"/>
</dbReference>
<name>A0A4R2KT70_9GAMM</name>
<dbReference type="AlphaFoldDB" id="A0A4R2KT70"/>
<accession>A0A4R2KT70</accession>
<comment type="subcellular location">
    <subcellularLocation>
        <location evidence="1">Periplasm</location>
    </subcellularLocation>
</comment>
<dbReference type="SUPFAM" id="SSF53850">
    <property type="entry name" value="Periplasmic binding protein-like II"/>
    <property type="match status" value="1"/>
</dbReference>